<proteinExistence type="predicted"/>
<evidence type="ECO:0000313" key="3">
    <source>
        <dbReference type="RefSeq" id="XP_018841056.1"/>
    </source>
</evidence>
<feature type="transmembrane region" description="Helical" evidence="1">
    <location>
        <begin position="52"/>
        <end position="69"/>
    </location>
</feature>
<dbReference type="AlphaFoldDB" id="A0A2I4GAZ2"/>
<dbReference type="OrthoDB" id="15596at2759"/>
<dbReference type="FunCoup" id="A0A2I4GAZ2">
    <property type="interactions" value="1731"/>
</dbReference>
<dbReference type="PANTHER" id="PTHR37713">
    <property type="entry name" value="OS05G0176600 PROTEIN"/>
    <property type="match status" value="1"/>
</dbReference>
<protein>
    <submittedName>
        <fullName evidence="3">Uncharacterized protein LOC109006282</fullName>
    </submittedName>
</protein>
<keyword evidence="2" id="KW-1185">Reference proteome</keyword>
<keyword evidence="1" id="KW-1133">Transmembrane helix</keyword>
<organism evidence="2 3">
    <name type="scientific">Juglans regia</name>
    <name type="common">English walnut</name>
    <dbReference type="NCBI Taxonomy" id="51240"/>
    <lineage>
        <taxon>Eukaryota</taxon>
        <taxon>Viridiplantae</taxon>
        <taxon>Streptophyta</taxon>
        <taxon>Embryophyta</taxon>
        <taxon>Tracheophyta</taxon>
        <taxon>Spermatophyta</taxon>
        <taxon>Magnoliopsida</taxon>
        <taxon>eudicotyledons</taxon>
        <taxon>Gunneridae</taxon>
        <taxon>Pentapetalae</taxon>
        <taxon>rosids</taxon>
        <taxon>fabids</taxon>
        <taxon>Fagales</taxon>
        <taxon>Juglandaceae</taxon>
        <taxon>Juglans</taxon>
    </lineage>
</organism>
<dbReference type="STRING" id="51240.A0A2I4GAZ2"/>
<dbReference type="GeneID" id="109006282"/>
<evidence type="ECO:0000256" key="1">
    <source>
        <dbReference type="SAM" id="Phobius"/>
    </source>
</evidence>
<dbReference type="InParanoid" id="A0A2I4GAZ2"/>
<evidence type="ECO:0000313" key="2">
    <source>
        <dbReference type="Proteomes" id="UP000235220"/>
    </source>
</evidence>
<keyword evidence="1" id="KW-0812">Transmembrane</keyword>
<gene>
    <name evidence="3" type="primary">LOC109006282</name>
</gene>
<dbReference type="PANTHER" id="PTHR37713:SF1">
    <property type="entry name" value="OS05G0176600 PROTEIN"/>
    <property type="match status" value="1"/>
</dbReference>
<reference evidence="3" key="1">
    <citation type="submission" date="2025-08" db="UniProtKB">
        <authorList>
            <consortium name="RefSeq"/>
        </authorList>
    </citation>
    <scope>IDENTIFICATION</scope>
    <source>
        <tissue evidence="3">Leaves</tissue>
    </source>
</reference>
<dbReference type="Proteomes" id="UP000235220">
    <property type="component" value="Chromosome 1"/>
</dbReference>
<name>A0A2I4GAZ2_JUGRE</name>
<sequence>MASPSDPSVQEAAIKRQRKGPPFKFLFPLVYAPVLPLIRLSLRKNPVLRDRLFTLVLAGAFAHGMYLVTDQYDIESK</sequence>
<dbReference type="KEGG" id="jre:109006282"/>
<dbReference type="RefSeq" id="XP_018841056.1">
    <property type="nucleotide sequence ID" value="XM_018985511.2"/>
</dbReference>
<accession>A0A2I4GAZ2</accession>
<feature type="transmembrane region" description="Helical" evidence="1">
    <location>
        <begin position="23"/>
        <end position="40"/>
    </location>
</feature>
<keyword evidence="1" id="KW-0472">Membrane</keyword>